<evidence type="ECO:0000313" key="10">
    <source>
        <dbReference type="EMBL" id="MFC3231533.1"/>
    </source>
</evidence>
<dbReference type="PROSITE" id="PS50113">
    <property type="entry name" value="PAC"/>
    <property type="match status" value="1"/>
</dbReference>
<evidence type="ECO:0000256" key="2">
    <source>
        <dbReference type="ARBA" id="ARBA00012438"/>
    </source>
</evidence>
<accession>A0ABV7LAC9</accession>
<dbReference type="InterPro" id="IPR003661">
    <property type="entry name" value="HisK_dim/P_dom"/>
</dbReference>
<dbReference type="InterPro" id="IPR036097">
    <property type="entry name" value="HisK_dim/P_sf"/>
</dbReference>
<dbReference type="Gene3D" id="2.10.70.100">
    <property type="match status" value="1"/>
</dbReference>
<protein>
    <recommendedName>
        <fullName evidence="2">histidine kinase</fullName>
        <ecNumber evidence="2">2.7.13.3</ecNumber>
    </recommendedName>
</protein>
<organism evidence="10 11">
    <name type="scientific">Marinibaculum pumilum</name>
    <dbReference type="NCBI Taxonomy" id="1766165"/>
    <lineage>
        <taxon>Bacteria</taxon>
        <taxon>Pseudomonadati</taxon>
        <taxon>Pseudomonadota</taxon>
        <taxon>Alphaproteobacteria</taxon>
        <taxon>Rhodospirillales</taxon>
        <taxon>Rhodospirillaceae</taxon>
        <taxon>Marinibaculum</taxon>
    </lineage>
</organism>
<dbReference type="GO" id="GO:0005524">
    <property type="term" value="F:ATP binding"/>
    <property type="evidence" value="ECO:0007669"/>
    <property type="project" value="UniProtKB-KW"/>
</dbReference>
<evidence type="ECO:0000256" key="5">
    <source>
        <dbReference type="ARBA" id="ARBA00022777"/>
    </source>
</evidence>
<dbReference type="InterPro" id="IPR003594">
    <property type="entry name" value="HATPase_dom"/>
</dbReference>
<keyword evidence="4" id="KW-0808">Transferase</keyword>
<feature type="domain" description="Histidine kinase" evidence="7">
    <location>
        <begin position="439"/>
        <end position="659"/>
    </location>
</feature>
<evidence type="ECO:0000313" key="11">
    <source>
        <dbReference type="Proteomes" id="UP001595528"/>
    </source>
</evidence>
<comment type="caution">
    <text evidence="10">The sequence shown here is derived from an EMBL/GenBank/DDBJ whole genome shotgun (WGS) entry which is preliminary data.</text>
</comment>
<dbReference type="CDD" id="cd00130">
    <property type="entry name" value="PAS"/>
    <property type="match status" value="1"/>
</dbReference>
<evidence type="ECO:0000256" key="4">
    <source>
        <dbReference type="ARBA" id="ARBA00022679"/>
    </source>
</evidence>
<dbReference type="InterPro" id="IPR004358">
    <property type="entry name" value="Sig_transdc_His_kin-like_C"/>
</dbReference>
<dbReference type="PROSITE" id="PS50109">
    <property type="entry name" value="HIS_KIN"/>
    <property type="match status" value="1"/>
</dbReference>
<dbReference type="InterPro" id="IPR005467">
    <property type="entry name" value="His_kinase_dom"/>
</dbReference>
<keyword evidence="6" id="KW-1133">Transmembrane helix</keyword>
<evidence type="ECO:0000256" key="3">
    <source>
        <dbReference type="ARBA" id="ARBA00022553"/>
    </source>
</evidence>
<dbReference type="InterPro" id="IPR000700">
    <property type="entry name" value="PAS-assoc_C"/>
</dbReference>
<keyword evidence="10" id="KW-0067">ATP-binding</keyword>
<dbReference type="SUPFAM" id="SSF55874">
    <property type="entry name" value="ATPase domain of HSP90 chaperone/DNA topoisomerase II/histidine kinase"/>
    <property type="match status" value="1"/>
</dbReference>
<dbReference type="EMBL" id="JBHRTR010000054">
    <property type="protein sequence ID" value="MFC3231533.1"/>
    <property type="molecule type" value="Genomic_DNA"/>
</dbReference>
<dbReference type="InterPro" id="IPR001638">
    <property type="entry name" value="Solute-binding_3/MltF_N"/>
</dbReference>
<dbReference type="InterPro" id="IPR001610">
    <property type="entry name" value="PAC"/>
</dbReference>
<dbReference type="Pfam" id="PF02518">
    <property type="entry name" value="HATPase_c"/>
    <property type="match status" value="1"/>
</dbReference>
<keyword evidence="10" id="KW-0547">Nucleotide-binding</keyword>
<dbReference type="Gene3D" id="3.40.190.10">
    <property type="entry name" value="Periplasmic binding protein-like II"/>
    <property type="match status" value="2"/>
</dbReference>
<feature type="domain" description="PAC" evidence="9">
    <location>
        <begin position="370"/>
        <end position="421"/>
    </location>
</feature>
<dbReference type="PRINTS" id="PR00344">
    <property type="entry name" value="BCTRLSENSOR"/>
</dbReference>
<dbReference type="Gene3D" id="3.30.565.10">
    <property type="entry name" value="Histidine kinase-like ATPase, C-terminal domain"/>
    <property type="match status" value="1"/>
</dbReference>
<dbReference type="SMART" id="SM00086">
    <property type="entry name" value="PAC"/>
    <property type="match status" value="1"/>
</dbReference>
<sequence length="671" mass="72345">MLAFLPPAAASGTAAAAQSGADADGAPLRVGIYQNPPKLFLDRQGEPAGLFPDVLAAVAAELGWDLDYRPCTWTGCLEMLADGRIDILPDVAHTAQRAAAFKFSQVPVLRSFSYFYARPGTLVRSLDDLRGRSIAVLRDSVQHRALQQLPGRQGDFRIQPTDSHEASLQAVAGGTADLAVVNNFLGREMEARFALSRSEMTFNPTPLYLGFSPVFDDGAIERVDAVVAALQSDPQSAYFGAYDQWLGPEPPPILPAWLYWLAGAAVLALLVGTGFIFLLRRRVAQATRELRHSQEQLIEAQLLARFGDFTWDLQTDALDWSPGLRALLGVTADDPASLDRVTDEIHHPEDGARVMQWISDAIDAGATVIGPESYRLIRKDGSIIHVEANVRIERAGGRAVRVFGTCHDVTARVMAENALLAAKQEAERMGRAKTDFLAGMSHELRTPLNAIIGFAEMLDLAPASVGEEKRRDYVRSIRQAGEQLLALVNEILDLAGVEAGRMRFTLEAVEIDGIIAESISQTRPIAERAGIEVHRAPDGPVPRVLADPMRLRQVLLNYLSNAIRYNRRGGTVTVSAARQPDGWVRLSVADTGRGIPAARQAHVFDAVGSLRGDALLAGEGAGIGLTVVKRIAEGMGGRVGFESREGWGSTFWCDLPPAPDSSSAGDATGTG</sequence>
<feature type="transmembrane region" description="Helical" evidence="6">
    <location>
        <begin position="257"/>
        <end position="279"/>
    </location>
</feature>
<evidence type="ECO:0000259" key="7">
    <source>
        <dbReference type="PROSITE" id="PS50109"/>
    </source>
</evidence>
<dbReference type="Pfam" id="PF00497">
    <property type="entry name" value="SBP_bac_3"/>
    <property type="match status" value="1"/>
</dbReference>
<name>A0ABV7LAC9_9PROT</name>
<evidence type="ECO:0000256" key="6">
    <source>
        <dbReference type="SAM" id="Phobius"/>
    </source>
</evidence>
<dbReference type="SMART" id="SM00387">
    <property type="entry name" value="HATPase_c"/>
    <property type="match status" value="1"/>
</dbReference>
<dbReference type="PROSITE" id="PS50112">
    <property type="entry name" value="PAS"/>
    <property type="match status" value="1"/>
</dbReference>
<dbReference type="InterPro" id="IPR000014">
    <property type="entry name" value="PAS"/>
</dbReference>
<evidence type="ECO:0000256" key="1">
    <source>
        <dbReference type="ARBA" id="ARBA00000085"/>
    </source>
</evidence>
<gene>
    <name evidence="10" type="ORF">ACFOGJ_30075</name>
</gene>
<keyword evidence="11" id="KW-1185">Reference proteome</keyword>
<dbReference type="Gene3D" id="3.30.450.20">
    <property type="entry name" value="PAS domain"/>
    <property type="match status" value="1"/>
</dbReference>
<feature type="domain" description="PAS" evidence="8">
    <location>
        <begin position="309"/>
        <end position="365"/>
    </location>
</feature>
<dbReference type="SUPFAM" id="SSF53850">
    <property type="entry name" value="Periplasmic binding protein-like II"/>
    <property type="match status" value="1"/>
</dbReference>
<keyword evidence="3" id="KW-0597">Phosphoprotein</keyword>
<dbReference type="Gene3D" id="1.10.287.130">
    <property type="match status" value="1"/>
</dbReference>
<proteinExistence type="predicted"/>
<dbReference type="EC" id="2.7.13.3" evidence="2"/>
<dbReference type="Proteomes" id="UP001595528">
    <property type="component" value="Unassembled WGS sequence"/>
</dbReference>
<evidence type="ECO:0000259" key="9">
    <source>
        <dbReference type="PROSITE" id="PS50113"/>
    </source>
</evidence>
<keyword evidence="6" id="KW-0812">Transmembrane</keyword>
<dbReference type="Pfam" id="PF08447">
    <property type="entry name" value="PAS_3"/>
    <property type="match status" value="1"/>
</dbReference>
<dbReference type="NCBIfam" id="TIGR00229">
    <property type="entry name" value="sensory_box"/>
    <property type="match status" value="1"/>
</dbReference>
<dbReference type="InterPro" id="IPR036890">
    <property type="entry name" value="HATPase_C_sf"/>
</dbReference>
<dbReference type="SUPFAM" id="SSF47384">
    <property type="entry name" value="Homodimeric domain of signal transducing histidine kinase"/>
    <property type="match status" value="1"/>
</dbReference>
<evidence type="ECO:0000259" key="8">
    <source>
        <dbReference type="PROSITE" id="PS50112"/>
    </source>
</evidence>
<dbReference type="PANTHER" id="PTHR43047">
    <property type="entry name" value="TWO-COMPONENT HISTIDINE PROTEIN KINASE"/>
    <property type="match status" value="1"/>
</dbReference>
<reference evidence="11" key="1">
    <citation type="journal article" date="2019" name="Int. J. Syst. Evol. Microbiol.">
        <title>The Global Catalogue of Microorganisms (GCM) 10K type strain sequencing project: providing services to taxonomists for standard genome sequencing and annotation.</title>
        <authorList>
            <consortium name="The Broad Institute Genomics Platform"/>
            <consortium name="The Broad Institute Genome Sequencing Center for Infectious Disease"/>
            <person name="Wu L."/>
            <person name="Ma J."/>
        </authorList>
    </citation>
    <scope>NUCLEOTIDE SEQUENCE [LARGE SCALE GENOMIC DNA]</scope>
    <source>
        <strain evidence="11">KCTC 42964</strain>
    </source>
</reference>
<dbReference type="CDD" id="cd00082">
    <property type="entry name" value="HisKA"/>
    <property type="match status" value="1"/>
</dbReference>
<dbReference type="InterPro" id="IPR035965">
    <property type="entry name" value="PAS-like_dom_sf"/>
</dbReference>
<dbReference type="SMART" id="SM00388">
    <property type="entry name" value="HisKA"/>
    <property type="match status" value="1"/>
</dbReference>
<dbReference type="SMART" id="SM00062">
    <property type="entry name" value="PBPb"/>
    <property type="match status" value="1"/>
</dbReference>
<keyword evidence="5" id="KW-0418">Kinase</keyword>
<comment type="catalytic activity">
    <reaction evidence="1">
        <text>ATP + protein L-histidine = ADP + protein N-phospho-L-histidine.</text>
        <dbReference type="EC" id="2.7.13.3"/>
    </reaction>
</comment>
<dbReference type="SUPFAM" id="SSF55785">
    <property type="entry name" value="PYP-like sensor domain (PAS domain)"/>
    <property type="match status" value="1"/>
</dbReference>
<dbReference type="Pfam" id="PF00512">
    <property type="entry name" value="HisKA"/>
    <property type="match status" value="1"/>
</dbReference>
<dbReference type="RefSeq" id="WP_379907092.1">
    <property type="nucleotide sequence ID" value="NZ_JBHRTR010000054.1"/>
</dbReference>
<dbReference type="InterPro" id="IPR013655">
    <property type="entry name" value="PAS_fold_3"/>
</dbReference>
<keyword evidence="6" id="KW-0472">Membrane</keyword>